<dbReference type="EMBL" id="FNEV01000019">
    <property type="protein sequence ID" value="SDJ81499.1"/>
    <property type="molecule type" value="Genomic_DNA"/>
</dbReference>
<sequence>MKKWILFVSIWIMMSGFAPEMSEDWSYSCDTGESEEVFSEKDRYIVVCGTAGVPEEVVSLSPQGEVEWTHDVKGVVQPVFEKNGERLWMVSEAREEGLDYIVDMATGESDASVTFDFPSDILINDRTFMKAANGKLHVFAGENWYAMEQTGERAFTFTGNEQLLPDLSVDKDSYYVADDGAFSEDPNIYKVDEEGEVLWKKRAALDELPLFTDDYVWFTEPFQGTFHTVDPYSGDTISEQEGDFYHRLLLKQPLMMENHLFTSSELYQLSVDGEVEWKTEVSPYRLEEYIDDNDLEGDQWLLQERTIASRETFRLFSQNVYFYNEQNKEIAALVKLYDDGSFAWTNRELPKIDYTEVVNDAIVAAGEGYVSSLNQNGEITDSHPVNGEVKQLLKEDAGVLTVTSDAIARLSVTSGEAGETEDYLPVSSQAMDEKQTVDRSKVWHVQFNTAISPETAVKNIAVVNENGEAMRVDKTFSEDGKEMKIRPPQGGYEAGTYAITVHDRIASPEGKLLEEEVYQMFDVD</sequence>
<accession>A0A1G8WSZ8</accession>
<dbReference type="AlphaFoldDB" id="A0A1G8WSZ8"/>
<dbReference type="STRING" id="86666.SAMN04490247_3313"/>
<organism evidence="2 3">
    <name type="scientific">Salimicrobium halophilum</name>
    <dbReference type="NCBI Taxonomy" id="86666"/>
    <lineage>
        <taxon>Bacteria</taxon>
        <taxon>Bacillati</taxon>
        <taxon>Bacillota</taxon>
        <taxon>Bacilli</taxon>
        <taxon>Bacillales</taxon>
        <taxon>Bacillaceae</taxon>
        <taxon>Salimicrobium</taxon>
    </lineage>
</organism>
<dbReference type="OrthoDB" id="9788327at2"/>
<dbReference type="InterPro" id="IPR015943">
    <property type="entry name" value="WD40/YVTN_repeat-like_dom_sf"/>
</dbReference>
<dbReference type="RefSeq" id="WP_093194931.1">
    <property type="nucleotide sequence ID" value="NZ_FNEV01000019.1"/>
</dbReference>
<keyword evidence="3" id="KW-1185">Reference proteome</keyword>
<dbReference type="InterPro" id="IPR011047">
    <property type="entry name" value="Quinoprotein_ADH-like_sf"/>
</dbReference>
<protein>
    <recommendedName>
        <fullName evidence="4">Ig-like domain-containing protein</fullName>
    </recommendedName>
</protein>
<dbReference type="Proteomes" id="UP000199225">
    <property type="component" value="Unassembled WGS sequence"/>
</dbReference>
<feature type="signal peptide" evidence="1">
    <location>
        <begin position="1"/>
        <end position="18"/>
    </location>
</feature>
<evidence type="ECO:0008006" key="4">
    <source>
        <dbReference type="Google" id="ProtNLM"/>
    </source>
</evidence>
<gene>
    <name evidence="2" type="ORF">SAMN04490247_3313</name>
</gene>
<reference evidence="3" key="1">
    <citation type="submission" date="2016-10" db="EMBL/GenBank/DDBJ databases">
        <authorList>
            <person name="Varghese N."/>
            <person name="Submissions S."/>
        </authorList>
    </citation>
    <scope>NUCLEOTIDE SEQUENCE [LARGE SCALE GENOMIC DNA]</scope>
    <source>
        <strain evidence="3">DSM 4771</strain>
    </source>
</reference>
<evidence type="ECO:0000313" key="2">
    <source>
        <dbReference type="EMBL" id="SDJ81499.1"/>
    </source>
</evidence>
<dbReference type="Gene3D" id="2.130.10.10">
    <property type="entry name" value="YVTN repeat-like/Quinoprotein amine dehydrogenase"/>
    <property type="match status" value="1"/>
</dbReference>
<name>A0A1G8WSZ8_9BACI</name>
<proteinExistence type="predicted"/>
<dbReference type="SUPFAM" id="SSF50998">
    <property type="entry name" value="Quinoprotein alcohol dehydrogenase-like"/>
    <property type="match status" value="1"/>
</dbReference>
<keyword evidence="1" id="KW-0732">Signal</keyword>
<evidence type="ECO:0000256" key="1">
    <source>
        <dbReference type="SAM" id="SignalP"/>
    </source>
</evidence>
<evidence type="ECO:0000313" key="3">
    <source>
        <dbReference type="Proteomes" id="UP000199225"/>
    </source>
</evidence>
<feature type="chain" id="PRO_5039696189" description="Ig-like domain-containing protein" evidence="1">
    <location>
        <begin position="19"/>
        <end position="524"/>
    </location>
</feature>